<keyword evidence="1 2" id="KW-0732">Signal</keyword>
<gene>
    <name evidence="4" type="ORF">SAMN04487997_3251</name>
</gene>
<sequence>MKKYLLATAALALAGACTASLAQDGGGFFINAGVGQSKYHVGQAMPGVDAVDDADTAEALRLGYLWHGTADFGLEGGYADLGKRRMSSVGNAVLQDVTVHAKGWMLGVIGEFHFADRWFLCARGGWLRTSTDVTDRYADPVTSSSADGSADGDGWYGGVAVGYDVARHASLGLGYDNYHVKGRSGQVSADANVGSYMLTYEYRF</sequence>
<dbReference type="InterPro" id="IPR027385">
    <property type="entry name" value="Beta-barrel_OMP"/>
</dbReference>
<proteinExistence type="predicted"/>
<evidence type="ECO:0000256" key="2">
    <source>
        <dbReference type="SAM" id="SignalP"/>
    </source>
</evidence>
<reference evidence="4 5" key="1">
    <citation type="submission" date="2016-10" db="EMBL/GenBank/DDBJ databases">
        <authorList>
            <person name="de Groot N.N."/>
        </authorList>
    </citation>
    <scope>NUCLEOTIDE SEQUENCE [LARGE SCALE GENOMIC DNA]</scope>
    <source>
        <strain evidence="4 5">DSM 26515</strain>
    </source>
</reference>
<evidence type="ECO:0000259" key="3">
    <source>
        <dbReference type="Pfam" id="PF13505"/>
    </source>
</evidence>
<dbReference type="STRING" id="529704.SAMN02927913_3432"/>
<dbReference type="SUPFAM" id="SSF56925">
    <property type="entry name" value="OMPA-like"/>
    <property type="match status" value="1"/>
</dbReference>
<dbReference type="OrthoDB" id="5735897at2"/>
<dbReference type="AlphaFoldDB" id="A0A1H6YID6"/>
<dbReference type="PROSITE" id="PS51257">
    <property type="entry name" value="PROKAR_LIPOPROTEIN"/>
    <property type="match status" value="1"/>
</dbReference>
<dbReference type="Proteomes" id="UP000199420">
    <property type="component" value="Unassembled WGS sequence"/>
</dbReference>
<dbReference type="RefSeq" id="WP_091339911.1">
    <property type="nucleotide sequence ID" value="NZ_FNYC01000007.1"/>
</dbReference>
<organism evidence="4 5">
    <name type="scientific">Frateuria terrea</name>
    <dbReference type="NCBI Taxonomy" id="529704"/>
    <lineage>
        <taxon>Bacteria</taxon>
        <taxon>Pseudomonadati</taxon>
        <taxon>Pseudomonadota</taxon>
        <taxon>Gammaproteobacteria</taxon>
        <taxon>Lysobacterales</taxon>
        <taxon>Rhodanobacteraceae</taxon>
        <taxon>Frateuria</taxon>
    </lineage>
</organism>
<evidence type="ECO:0000313" key="4">
    <source>
        <dbReference type="EMBL" id="SEJ41068.1"/>
    </source>
</evidence>
<dbReference type="Pfam" id="PF13505">
    <property type="entry name" value="OMP_b-brl"/>
    <property type="match status" value="1"/>
</dbReference>
<protein>
    <submittedName>
        <fullName evidence="4">Outer membrane protein beta-barrel domain-containing protein</fullName>
    </submittedName>
</protein>
<dbReference type="Gene3D" id="2.40.160.20">
    <property type="match status" value="1"/>
</dbReference>
<keyword evidence="5" id="KW-1185">Reference proteome</keyword>
<evidence type="ECO:0000256" key="1">
    <source>
        <dbReference type="ARBA" id="ARBA00022729"/>
    </source>
</evidence>
<feature type="domain" description="Outer membrane protein beta-barrel" evidence="3">
    <location>
        <begin position="9"/>
        <end position="204"/>
    </location>
</feature>
<evidence type="ECO:0000313" key="5">
    <source>
        <dbReference type="Proteomes" id="UP000199420"/>
    </source>
</evidence>
<dbReference type="InterPro" id="IPR011250">
    <property type="entry name" value="OMP/PagP_B-barrel"/>
</dbReference>
<accession>A0A1H6YID6</accession>
<feature type="chain" id="PRO_5011702977" evidence="2">
    <location>
        <begin position="23"/>
        <end position="204"/>
    </location>
</feature>
<feature type="signal peptide" evidence="2">
    <location>
        <begin position="1"/>
        <end position="22"/>
    </location>
</feature>
<name>A0A1H6YID6_9GAMM</name>
<dbReference type="EMBL" id="FNYC01000007">
    <property type="protein sequence ID" value="SEJ41068.1"/>
    <property type="molecule type" value="Genomic_DNA"/>
</dbReference>